<evidence type="ECO:0000259" key="2">
    <source>
        <dbReference type="Pfam" id="PF20150"/>
    </source>
</evidence>
<accession>A0A1J7J0J3</accession>
<feature type="domain" description="2EXR" evidence="2">
    <location>
        <begin position="8"/>
        <end position="63"/>
    </location>
</feature>
<dbReference type="InParanoid" id="A0A1J7J0J3"/>
<evidence type="ECO:0000256" key="1">
    <source>
        <dbReference type="SAM" id="MobiDB-lite"/>
    </source>
</evidence>
<organism evidence="3 4">
    <name type="scientific">Coniochaeta ligniaria NRRL 30616</name>
    <dbReference type="NCBI Taxonomy" id="1408157"/>
    <lineage>
        <taxon>Eukaryota</taxon>
        <taxon>Fungi</taxon>
        <taxon>Dikarya</taxon>
        <taxon>Ascomycota</taxon>
        <taxon>Pezizomycotina</taxon>
        <taxon>Sordariomycetes</taxon>
        <taxon>Sordariomycetidae</taxon>
        <taxon>Coniochaetales</taxon>
        <taxon>Coniochaetaceae</taxon>
        <taxon>Coniochaeta</taxon>
    </lineage>
</organism>
<dbReference type="Proteomes" id="UP000182658">
    <property type="component" value="Unassembled WGS sequence"/>
</dbReference>
<feature type="region of interest" description="Disordered" evidence="1">
    <location>
        <begin position="280"/>
        <end position="299"/>
    </location>
</feature>
<dbReference type="EMBL" id="KV875094">
    <property type="protein sequence ID" value="OIW33005.1"/>
    <property type="molecule type" value="Genomic_DNA"/>
</dbReference>
<name>A0A1J7J0J3_9PEZI</name>
<reference evidence="3 4" key="1">
    <citation type="submission" date="2016-10" db="EMBL/GenBank/DDBJ databases">
        <title>Draft genome sequence of Coniochaeta ligniaria NRRL30616, a lignocellulolytic fungus for bioabatement of inhibitors in plant biomass hydrolysates.</title>
        <authorList>
            <consortium name="DOE Joint Genome Institute"/>
            <person name="Jimenez D.J."/>
            <person name="Hector R.E."/>
            <person name="Riley R."/>
            <person name="Sun H."/>
            <person name="Grigoriev I.V."/>
            <person name="Van Elsas J.D."/>
            <person name="Nichols N.N."/>
        </authorList>
    </citation>
    <scope>NUCLEOTIDE SEQUENCE [LARGE SCALE GENOMIC DNA]</scope>
    <source>
        <strain evidence="3 4">NRRL 30616</strain>
    </source>
</reference>
<dbReference type="AlphaFoldDB" id="A0A1J7J0J3"/>
<evidence type="ECO:0000313" key="3">
    <source>
        <dbReference type="EMBL" id="OIW33005.1"/>
    </source>
</evidence>
<proteinExistence type="predicted"/>
<dbReference type="OrthoDB" id="5242916at2759"/>
<protein>
    <recommendedName>
        <fullName evidence="2">2EXR domain-containing protein</fullName>
    </recommendedName>
</protein>
<gene>
    <name evidence="3" type="ORF">CONLIGDRAFT_695311</name>
</gene>
<feature type="compositionally biased region" description="Basic and acidic residues" evidence="1">
    <location>
        <begin position="280"/>
        <end position="290"/>
    </location>
</feature>
<dbReference type="InterPro" id="IPR045518">
    <property type="entry name" value="2EXR"/>
</dbReference>
<dbReference type="Pfam" id="PF20150">
    <property type="entry name" value="2EXR"/>
    <property type="match status" value="1"/>
</dbReference>
<evidence type="ECO:0000313" key="4">
    <source>
        <dbReference type="Proteomes" id="UP000182658"/>
    </source>
</evidence>
<sequence>MTPLQRCFPQFGRLPPELRTMVWREARPRPGIHIFDVCMPSVENNGRSARAFASANDDSEEHRARFDKYKNNVFLDALEIAQPPNLTQPLRALSRTVPHVFAADPSMYIVDSAIRASCAEAASSILPLPGNERPLEPENQNTIFTSSVNSVYLPGKDKWIQYDNTTDVLSLRFGAASPARDTTSHDGEVDYRAFDSGISDLLSDNWSAELSETLRNARRIAIDVAETAFAVDVQDYIYQEVAFLCCCIQQSLEVLYLVDHGACQCRACWKERLVMSCGEDGGKEQEDSVNHTDSVSGRRQPDVVYGAGIAYQEMADMDSVEWDENNSAFLFLSMFDEAIRSQQGDDACFQGIRILACRQDGCGQVSCSRLHGKL</sequence>
<keyword evidence="4" id="KW-1185">Reference proteome</keyword>